<keyword evidence="5" id="KW-0584">Phenylalanine biosynthesis</keyword>
<evidence type="ECO:0000256" key="6">
    <source>
        <dbReference type="ARBA" id="ARBA00023239"/>
    </source>
</evidence>
<evidence type="ECO:0000256" key="5">
    <source>
        <dbReference type="ARBA" id="ARBA00023222"/>
    </source>
</evidence>
<dbReference type="SUPFAM" id="SSF55021">
    <property type="entry name" value="ACT-like"/>
    <property type="match status" value="1"/>
</dbReference>
<keyword evidence="4" id="KW-0057">Aromatic amino acid biosynthesis</keyword>
<dbReference type="RefSeq" id="WP_232423190.1">
    <property type="nucleotide sequence ID" value="NZ_CAPH01000007.1"/>
</dbReference>
<dbReference type="InterPro" id="IPR002912">
    <property type="entry name" value="ACT_dom"/>
</dbReference>
<dbReference type="InterPro" id="IPR001086">
    <property type="entry name" value="Preph_deHydtase"/>
</dbReference>
<organism evidence="10 11">
    <name type="scientific">Alistipes ihumii AP11</name>
    <dbReference type="NCBI Taxonomy" id="1211813"/>
    <lineage>
        <taxon>Bacteria</taxon>
        <taxon>Pseudomonadati</taxon>
        <taxon>Bacteroidota</taxon>
        <taxon>Bacteroidia</taxon>
        <taxon>Bacteroidales</taxon>
        <taxon>Rikenellaceae</taxon>
        <taxon>Alistipes</taxon>
    </lineage>
</organism>
<dbReference type="PANTHER" id="PTHR21022:SF19">
    <property type="entry name" value="PREPHENATE DEHYDRATASE-RELATED"/>
    <property type="match status" value="1"/>
</dbReference>
<evidence type="ECO:0000259" key="9">
    <source>
        <dbReference type="PROSITE" id="PS51671"/>
    </source>
</evidence>
<dbReference type="Gene3D" id="3.30.70.260">
    <property type="match status" value="1"/>
</dbReference>
<dbReference type="Pfam" id="PF00800">
    <property type="entry name" value="PDT"/>
    <property type="match status" value="1"/>
</dbReference>
<dbReference type="PROSITE" id="PS51671">
    <property type="entry name" value="ACT"/>
    <property type="match status" value="1"/>
</dbReference>
<dbReference type="InterPro" id="IPR008242">
    <property type="entry name" value="Chor_mutase/pphenate_deHydtase"/>
</dbReference>
<feature type="domain" description="Prephenate dehydratase" evidence="8">
    <location>
        <begin position="21"/>
        <end position="197"/>
    </location>
</feature>
<gene>
    <name evidence="10" type="ORF">NQ491_00025</name>
</gene>
<comment type="catalytic activity">
    <reaction evidence="7">
        <text>prephenate + H(+) = 3-phenylpyruvate + CO2 + H2O</text>
        <dbReference type="Rhea" id="RHEA:21648"/>
        <dbReference type="ChEBI" id="CHEBI:15377"/>
        <dbReference type="ChEBI" id="CHEBI:15378"/>
        <dbReference type="ChEBI" id="CHEBI:16526"/>
        <dbReference type="ChEBI" id="CHEBI:18005"/>
        <dbReference type="ChEBI" id="CHEBI:29934"/>
        <dbReference type="EC" id="4.2.1.51"/>
    </reaction>
</comment>
<evidence type="ECO:0000256" key="7">
    <source>
        <dbReference type="ARBA" id="ARBA00047848"/>
    </source>
</evidence>
<dbReference type="InterPro" id="IPR045865">
    <property type="entry name" value="ACT-like_dom_sf"/>
</dbReference>
<dbReference type="PROSITE" id="PS51171">
    <property type="entry name" value="PREPHENATE_DEHYDR_3"/>
    <property type="match status" value="1"/>
</dbReference>
<dbReference type="Proteomes" id="UP001059295">
    <property type="component" value="Chromosome"/>
</dbReference>
<name>A0ABY5UZG1_9BACT</name>
<proteinExistence type="predicted"/>
<reference evidence="10" key="1">
    <citation type="journal article" date="2022" name="Cell">
        <title>Design, construction, and in vivo augmentation of a complex gut microbiome.</title>
        <authorList>
            <person name="Cheng A.G."/>
            <person name="Ho P.Y."/>
            <person name="Aranda-Diaz A."/>
            <person name="Jain S."/>
            <person name="Yu F.B."/>
            <person name="Meng X."/>
            <person name="Wang M."/>
            <person name="Iakiviak M."/>
            <person name="Nagashima K."/>
            <person name="Zhao A."/>
            <person name="Murugkar P."/>
            <person name="Patil A."/>
            <person name="Atabakhsh K."/>
            <person name="Weakley A."/>
            <person name="Yan J."/>
            <person name="Brumbaugh A.R."/>
            <person name="Higginbottom S."/>
            <person name="Dimas A."/>
            <person name="Shiver A.L."/>
            <person name="Deutschbauer A."/>
            <person name="Neff N."/>
            <person name="Sonnenburg J.L."/>
            <person name="Huang K.C."/>
            <person name="Fischbach M.A."/>
        </authorList>
    </citation>
    <scope>NUCLEOTIDE SEQUENCE</scope>
    <source>
        <strain evidence="10">AP11</strain>
    </source>
</reference>
<dbReference type="PANTHER" id="PTHR21022">
    <property type="entry name" value="PREPHENATE DEHYDRATASE P PROTEIN"/>
    <property type="match status" value="1"/>
</dbReference>
<dbReference type="CDD" id="cd04905">
    <property type="entry name" value="ACT_CM-PDT"/>
    <property type="match status" value="1"/>
</dbReference>
<dbReference type="CDD" id="cd13631">
    <property type="entry name" value="PBP2_Ct-PDT_like"/>
    <property type="match status" value="1"/>
</dbReference>
<evidence type="ECO:0000313" key="10">
    <source>
        <dbReference type="EMBL" id="UWN57203.1"/>
    </source>
</evidence>
<protein>
    <recommendedName>
        <fullName evidence="2">prephenate dehydratase</fullName>
        <ecNumber evidence="2">4.2.1.51</ecNumber>
    </recommendedName>
</protein>
<evidence type="ECO:0000313" key="11">
    <source>
        <dbReference type="Proteomes" id="UP001059295"/>
    </source>
</evidence>
<sequence>MKMTSQNEWTEPETAGGVPLRVAIQGYEGSFHHIVARRFLGERAEIVPCDTFREVARQVESGGAEYGIMAIENSIAGSILPNLGILHNSRLQVTGEYYLHIRQNLMALPGVGLEGIEEVHSHPMALLQCVDFLDTHRWRLVETEDTALSARRIAERGIRNAAAIAGDLAAELFGLEIVAADIHSIRNNYTRFLVLRPDHQPIDERSDKASLCFKTDHRHGSLIRVLREMEDSTINMTKLQSSPIPSEPWHYMFHVDMEFACMDDYNRVIERMRSVTSELHVYGVYRKGQ</sequence>
<evidence type="ECO:0000256" key="2">
    <source>
        <dbReference type="ARBA" id="ARBA00013147"/>
    </source>
</evidence>
<dbReference type="EMBL" id="CP102294">
    <property type="protein sequence ID" value="UWN57203.1"/>
    <property type="molecule type" value="Genomic_DNA"/>
</dbReference>
<accession>A0ABY5UZG1</accession>
<dbReference type="Gene3D" id="3.40.190.10">
    <property type="entry name" value="Periplasmic binding protein-like II"/>
    <property type="match status" value="2"/>
</dbReference>
<evidence type="ECO:0000256" key="4">
    <source>
        <dbReference type="ARBA" id="ARBA00023141"/>
    </source>
</evidence>
<keyword evidence="11" id="KW-1185">Reference proteome</keyword>
<feature type="domain" description="ACT" evidence="9">
    <location>
        <begin position="210"/>
        <end position="286"/>
    </location>
</feature>
<dbReference type="PIRSF" id="PIRSF001500">
    <property type="entry name" value="Chor_mut_pdt_Ppr"/>
    <property type="match status" value="1"/>
</dbReference>
<dbReference type="SUPFAM" id="SSF53850">
    <property type="entry name" value="Periplasmic binding protein-like II"/>
    <property type="match status" value="1"/>
</dbReference>
<evidence type="ECO:0000256" key="1">
    <source>
        <dbReference type="ARBA" id="ARBA00004741"/>
    </source>
</evidence>
<evidence type="ECO:0000256" key="3">
    <source>
        <dbReference type="ARBA" id="ARBA00022605"/>
    </source>
</evidence>
<evidence type="ECO:0000259" key="8">
    <source>
        <dbReference type="PROSITE" id="PS51171"/>
    </source>
</evidence>
<keyword evidence="6" id="KW-0456">Lyase</keyword>
<comment type="pathway">
    <text evidence="1">Amino-acid biosynthesis; L-phenylalanine biosynthesis; phenylpyruvate from prephenate: step 1/1.</text>
</comment>
<keyword evidence="3" id="KW-0028">Amino-acid biosynthesis</keyword>
<dbReference type="GeneID" id="82890073"/>
<dbReference type="EC" id="4.2.1.51" evidence="2"/>